<keyword evidence="6" id="KW-1133">Transmembrane helix</keyword>
<evidence type="ECO:0000259" key="7">
    <source>
        <dbReference type="Pfam" id="PF00535"/>
    </source>
</evidence>
<dbReference type="AlphaFoldDB" id="A0A2M7EAU0"/>
<keyword evidence="4 8" id="KW-0808">Transferase</keyword>
<feature type="domain" description="Glycosyltransferase 2-like" evidence="7">
    <location>
        <begin position="3"/>
        <end position="122"/>
    </location>
</feature>
<dbReference type="GO" id="GO:0016757">
    <property type="term" value="F:glycosyltransferase activity"/>
    <property type="evidence" value="ECO:0007669"/>
    <property type="project" value="UniProtKB-KW"/>
</dbReference>
<dbReference type="EMBL" id="PETJ01000071">
    <property type="protein sequence ID" value="PIV64862.1"/>
    <property type="molecule type" value="Genomic_DNA"/>
</dbReference>
<evidence type="ECO:0000256" key="5">
    <source>
        <dbReference type="ARBA" id="ARBA00023136"/>
    </source>
</evidence>
<dbReference type="GO" id="GO:0005886">
    <property type="term" value="C:plasma membrane"/>
    <property type="evidence" value="ECO:0007669"/>
    <property type="project" value="UniProtKB-SubCell"/>
</dbReference>
<dbReference type="PANTHER" id="PTHR43646">
    <property type="entry name" value="GLYCOSYLTRANSFERASE"/>
    <property type="match status" value="1"/>
</dbReference>
<dbReference type="Pfam" id="PF00535">
    <property type="entry name" value="Glycos_transf_2"/>
    <property type="match status" value="1"/>
</dbReference>
<evidence type="ECO:0000313" key="8">
    <source>
        <dbReference type="EMBL" id="PIV64862.1"/>
    </source>
</evidence>
<evidence type="ECO:0000256" key="6">
    <source>
        <dbReference type="SAM" id="Phobius"/>
    </source>
</evidence>
<organism evidence="8 9">
    <name type="scientific">Candidatus Nealsonbacteria bacterium CG01_land_8_20_14_3_00_12</name>
    <dbReference type="NCBI Taxonomy" id="1974697"/>
    <lineage>
        <taxon>Bacteria</taxon>
        <taxon>Candidatus Nealsoniibacteriota</taxon>
    </lineage>
</organism>
<feature type="transmembrane region" description="Helical" evidence="6">
    <location>
        <begin position="201"/>
        <end position="218"/>
    </location>
</feature>
<keyword evidence="3" id="KW-0328">Glycosyltransferase</keyword>
<gene>
    <name evidence="8" type="ORF">COS09_02600</name>
</gene>
<dbReference type="InterPro" id="IPR001173">
    <property type="entry name" value="Glyco_trans_2-like"/>
</dbReference>
<dbReference type="InterPro" id="IPR029044">
    <property type="entry name" value="Nucleotide-diphossugar_trans"/>
</dbReference>
<accession>A0A2M7EAU0</accession>
<evidence type="ECO:0000256" key="2">
    <source>
        <dbReference type="ARBA" id="ARBA00022475"/>
    </source>
</evidence>
<keyword evidence="5 6" id="KW-0472">Membrane</keyword>
<dbReference type="PANTHER" id="PTHR43646:SF2">
    <property type="entry name" value="GLYCOSYLTRANSFERASE 2-LIKE DOMAIN-CONTAINING PROTEIN"/>
    <property type="match status" value="1"/>
</dbReference>
<protein>
    <submittedName>
        <fullName evidence="8">Glycosyl transferase family 2</fullName>
    </submittedName>
</protein>
<evidence type="ECO:0000313" key="9">
    <source>
        <dbReference type="Proteomes" id="UP000230766"/>
    </source>
</evidence>
<evidence type="ECO:0000256" key="4">
    <source>
        <dbReference type="ARBA" id="ARBA00022679"/>
    </source>
</evidence>
<dbReference type="SUPFAM" id="SSF53448">
    <property type="entry name" value="Nucleotide-diphospho-sugar transferases"/>
    <property type="match status" value="1"/>
</dbReference>
<dbReference type="Proteomes" id="UP000230766">
    <property type="component" value="Unassembled WGS sequence"/>
</dbReference>
<keyword evidence="2" id="KW-1003">Cell membrane</keyword>
<proteinExistence type="predicted"/>
<comment type="subcellular location">
    <subcellularLocation>
        <location evidence="1">Cell membrane</location>
    </subcellularLocation>
</comment>
<evidence type="ECO:0000256" key="3">
    <source>
        <dbReference type="ARBA" id="ARBA00022676"/>
    </source>
</evidence>
<reference evidence="9" key="1">
    <citation type="submission" date="2017-09" db="EMBL/GenBank/DDBJ databases">
        <title>Depth-based differentiation of microbial function through sediment-hosted aquifers and enrichment of novel symbionts in the deep terrestrial subsurface.</title>
        <authorList>
            <person name="Probst A.J."/>
            <person name="Ladd B."/>
            <person name="Jarett J.K."/>
            <person name="Geller-Mcgrath D.E."/>
            <person name="Sieber C.M.K."/>
            <person name="Emerson J.B."/>
            <person name="Anantharaman K."/>
            <person name="Thomas B.C."/>
            <person name="Malmstrom R."/>
            <person name="Stieglmeier M."/>
            <person name="Klingl A."/>
            <person name="Woyke T."/>
            <person name="Ryan C.M."/>
            <person name="Banfield J.F."/>
        </authorList>
    </citation>
    <scope>NUCLEOTIDE SEQUENCE [LARGE SCALE GENOMIC DNA]</scope>
</reference>
<keyword evidence="6" id="KW-0812">Transmembrane</keyword>
<name>A0A2M7EAU0_9BACT</name>
<sequence length="235" mass="26373">MLSIIVPALNEEKYLPILLSQIKKQNFNSDSEIIVADAGSKDKTVEIARNYGCKIIPGGLPARGRNEGAKIAKGDTLLFMDADNVFLPENFLSKLLAEFERKKLGVASFPIYPNSKKIDKILYGIYNNFVNFTQIPYATNSVLVKKEIFEKVGGGFDEEIKIAEDHYFAKQAAKFGKFGFIKIEPVLTSDRRFIKDGRLKTYLKFILAGIYMFLFGPVKKDIFKYRASGGSEGGR</sequence>
<dbReference type="Gene3D" id="3.90.550.10">
    <property type="entry name" value="Spore Coat Polysaccharide Biosynthesis Protein SpsA, Chain A"/>
    <property type="match status" value="1"/>
</dbReference>
<comment type="caution">
    <text evidence="8">The sequence shown here is derived from an EMBL/GenBank/DDBJ whole genome shotgun (WGS) entry which is preliminary data.</text>
</comment>
<evidence type="ECO:0000256" key="1">
    <source>
        <dbReference type="ARBA" id="ARBA00004236"/>
    </source>
</evidence>